<proteinExistence type="predicted"/>
<evidence type="ECO:0000313" key="2">
    <source>
        <dbReference type="Proteomes" id="UP000199589"/>
    </source>
</evidence>
<organism evidence="1 2">
    <name type="scientific">Marinilactibacillus piezotolerans</name>
    <dbReference type="NCBI Taxonomy" id="258723"/>
    <lineage>
        <taxon>Bacteria</taxon>
        <taxon>Bacillati</taxon>
        <taxon>Bacillota</taxon>
        <taxon>Bacilli</taxon>
        <taxon>Lactobacillales</taxon>
        <taxon>Carnobacteriaceae</taxon>
        <taxon>Marinilactibacillus</taxon>
    </lineage>
</organism>
<reference evidence="2" key="1">
    <citation type="submission" date="2016-10" db="EMBL/GenBank/DDBJ databases">
        <authorList>
            <person name="Varghese N."/>
            <person name="Submissions S."/>
        </authorList>
    </citation>
    <scope>NUCLEOTIDE SEQUENCE [LARGE SCALE GENOMIC DNA]</scope>
    <source>
        <strain evidence="2">DSM 16108</strain>
    </source>
</reference>
<dbReference type="RefSeq" id="WP_091895461.1">
    <property type="nucleotide sequence ID" value="NZ_FOSJ01000002.1"/>
</dbReference>
<dbReference type="OrthoDB" id="2156628at2"/>
<accession>A0A1I3V7D8</accession>
<dbReference type="EMBL" id="FOSJ01000002">
    <property type="protein sequence ID" value="SFJ91338.1"/>
    <property type="molecule type" value="Genomic_DNA"/>
</dbReference>
<keyword evidence="2" id="KW-1185">Reference proteome</keyword>
<protein>
    <recommendedName>
        <fullName evidence="3">Flagellar protein FliT</fullName>
    </recommendedName>
</protein>
<evidence type="ECO:0008006" key="3">
    <source>
        <dbReference type="Google" id="ProtNLM"/>
    </source>
</evidence>
<dbReference type="AlphaFoldDB" id="A0A1I3V7D8"/>
<evidence type="ECO:0000313" key="1">
    <source>
        <dbReference type="EMBL" id="SFJ91338.1"/>
    </source>
</evidence>
<sequence>MSQSSSRLLKKKKAVLLNLLELYENYSYNLESALAIFKESEKLIKEIEELDSKLSDSDKEQFKNKFEESWQVIIQKHKEMMTLINVETTLLKNQMTQISKKNQVIHSYMDKNQSMFLDRQA</sequence>
<dbReference type="Proteomes" id="UP000199589">
    <property type="component" value="Unassembled WGS sequence"/>
</dbReference>
<gene>
    <name evidence="1" type="ORF">SAMN04488569_100274</name>
</gene>
<name>A0A1I3V7D8_9LACT</name>